<dbReference type="CDD" id="cd11041">
    <property type="entry name" value="CYP503A1-like"/>
    <property type="match status" value="1"/>
</dbReference>
<dbReference type="PANTHER" id="PTHR46206">
    <property type="entry name" value="CYTOCHROME P450"/>
    <property type="match status" value="1"/>
</dbReference>
<dbReference type="GO" id="GO:0016705">
    <property type="term" value="F:oxidoreductase activity, acting on paired donors, with incorporation or reduction of molecular oxygen"/>
    <property type="evidence" value="ECO:0007669"/>
    <property type="project" value="InterPro"/>
</dbReference>
<dbReference type="GO" id="GO:0016020">
    <property type="term" value="C:membrane"/>
    <property type="evidence" value="ECO:0007669"/>
    <property type="project" value="UniProtKB-SubCell"/>
</dbReference>
<gene>
    <name evidence="14" type="ORF">P175DRAFT_0430314</name>
</gene>
<reference evidence="14 15" key="1">
    <citation type="journal article" date="2018" name="Proc. Natl. Acad. Sci. U.S.A.">
        <title>Linking secondary metabolites to gene clusters through genome sequencing of six diverse Aspergillus species.</title>
        <authorList>
            <person name="Kaerboelling I."/>
            <person name="Vesth T.C."/>
            <person name="Frisvad J.C."/>
            <person name="Nybo J.L."/>
            <person name="Theobald S."/>
            <person name="Kuo A."/>
            <person name="Bowyer P."/>
            <person name="Matsuda Y."/>
            <person name="Mondo S."/>
            <person name="Lyhne E.K."/>
            <person name="Kogle M.E."/>
            <person name="Clum A."/>
            <person name="Lipzen A."/>
            <person name="Salamov A."/>
            <person name="Ngan C.Y."/>
            <person name="Daum C."/>
            <person name="Chiniquy J."/>
            <person name="Barry K."/>
            <person name="LaButti K."/>
            <person name="Haridas S."/>
            <person name="Simmons B.A."/>
            <person name="Magnuson J.K."/>
            <person name="Mortensen U.H."/>
            <person name="Larsen T.O."/>
            <person name="Grigoriev I.V."/>
            <person name="Baker S.E."/>
            <person name="Andersen M.R."/>
        </authorList>
    </citation>
    <scope>NUCLEOTIDE SEQUENCE [LARGE SCALE GENOMIC DNA]</scope>
    <source>
        <strain evidence="14 15">IBT 24754</strain>
    </source>
</reference>
<evidence type="ECO:0000256" key="7">
    <source>
        <dbReference type="ARBA" id="ARBA00022989"/>
    </source>
</evidence>
<evidence type="ECO:0000313" key="14">
    <source>
        <dbReference type="EMBL" id="PTU24770.1"/>
    </source>
</evidence>
<keyword evidence="10 13" id="KW-0503">Monooxygenase</keyword>
<comment type="similarity">
    <text evidence="3 13">Belongs to the cytochrome P450 family.</text>
</comment>
<dbReference type="VEuPathDB" id="FungiDB:P175DRAFT_0430314"/>
<organism evidence="14 15">
    <name type="scientific">Aspergillus ochraceoroseus IBT 24754</name>
    <dbReference type="NCBI Taxonomy" id="1392256"/>
    <lineage>
        <taxon>Eukaryota</taxon>
        <taxon>Fungi</taxon>
        <taxon>Dikarya</taxon>
        <taxon>Ascomycota</taxon>
        <taxon>Pezizomycotina</taxon>
        <taxon>Eurotiomycetes</taxon>
        <taxon>Eurotiomycetidae</taxon>
        <taxon>Eurotiales</taxon>
        <taxon>Aspergillaceae</taxon>
        <taxon>Aspergillus</taxon>
        <taxon>Aspergillus subgen. Nidulantes</taxon>
    </lineage>
</organism>
<dbReference type="PROSITE" id="PS00086">
    <property type="entry name" value="CYTOCHROME_P450"/>
    <property type="match status" value="1"/>
</dbReference>
<dbReference type="PRINTS" id="PR00463">
    <property type="entry name" value="EP450I"/>
</dbReference>
<dbReference type="Proteomes" id="UP000244073">
    <property type="component" value="Unassembled WGS sequence"/>
</dbReference>
<dbReference type="InterPro" id="IPR001128">
    <property type="entry name" value="Cyt_P450"/>
</dbReference>
<evidence type="ECO:0000256" key="9">
    <source>
        <dbReference type="ARBA" id="ARBA00023004"/>
    </source>
</evidence>
<evidence type="ECO:0000256" key="3">
    <source>
        <dbReference type="ARBA" id="ARBA00010617"/>
    </source>
</evidence>
<keyword evidence="6 12" id="KW-0479">Metal-binding</keyword>
<dbReference type="GO" id="GO:0019748">
    <property type="term" value="P:secondary metabolic process"/>
    <property type="evidence" value="ECO:0007669"/>
    <property type="project" value="UniProtKB-ARBA"/>
</dbReference>
<dbReference type="GeneID" id="63810302"/>
<sequence>MLSLWAPSSNSLLVHAFCLLVISQVLVRWYKYYCSWVKVPVVGARGLIASRKEGLAWLYNGPKILQEGYEKHGDFAFQFRTPHRWEVCLCDNAMIKEYQDLNDDYMSLNAFNEGIFETKYTVPGFADSLHHIPVPVLSKALVWSRARSTANNSYFEELVSELDFALAFEMRTTTGGKIHFELNCLTIGLRLMLRLISKVLVGDPLCRDPAAIDLFTRYGSAVPVSGGKIAWLPEILKPYAMVFGPYFAASRMQVQLTGLITDQIQRTDKKADQPRTIGEWMWMWVQQDAPGEYNEVHVAQLLIAAIFGSVHSAGMVLATCLYELTIRPEYIKPLREEVEGVLREHDQMGKEAIESMTMLDSFIKECQRYRPLTPASLHRVAIRDYTFKNGLTIPKGTYVLTPNTPVLRDSRYYDNPHEFQGFRFHELGKATGRPDSYKIAGQSPKSRQFGDGRHSCPGKQLAADMLRLIMAHFLLNFDIESTKPDPACDYPSFDSRWMSVKGRDVK</sequence>
<keyword evidence="4 12" id="KW-0349">Heme</keyword>
<keyword evidence="7" id="KW-1133">Transmembrane helix</keyword>
<proteinExistence type="inferred from homology"/>
<dbReference type="OrthoDB" id="1844152at2759"/>
<evidence type="ECO:0008006" key="16">
    <source>
        <dbReference type="Google" id="ProtNLM"/>
    </source>
</evidence>
<dbReference type="PANTHER" id="PTHR46206:SF5">
    <property type="entry name" value="P450, PUTATIVE (EUROFUNG)-RELATED"/>
    <property type="match status" value="1"/>
</dbReference>
<dbReference type="InterPro" id="IPR002401">
    <property type="entry name" value="Cyt_P450_E_grp-I"/>
</dbReference>
<dbReference type="EMBL" id="MSFN02000001">
    <property type="protein sequence ID" value="PTU24770.1"/>
    <property type="molecule type" value="Genomic_DNA"/>
</dbReference>
<evidence type="ECO:0000256" key="1">
    <source>
        <dbReference type="ARBA" id="ARBA00001971"/>
    </source>
</evidence>
<dbReference type="GO" id="GO:0004497">
    <property type="term" value="F:monooxygenase activity"/>
    <property type="evidence" value="ECO:0007669"/>
    <property type="project" value="UniProtKB-KW"/>
</dbReference>
<keyword evidence="9 12" id="KW-0408">Iron</keyword>
<keyword evidence="8 13" id="KW-0560">Oxidoreductase</keyword>
<accession>A0A2T5M8B2</accession>
<evidence type="ECO:0000256" key="6">
    <source>
        <dbReference type="ARBA" id="ARBA00022723"/>
    </source>
</evidence>
<dbReference type="AlphaFoldDB" id="A0A2T5M8B2"/>
<dbReference type="InterPro" id="IPR017972">
    <property type="entry name" value="Cyt_P450_CS"/>
</dbReference>
<dbReference type="SUPFAM" id="SSF48264">
    <property type="entry name" value="Cytochrome P450"/>
    <property type="match status" value="1"/>
</dbReference>
<evidence type="ECO:0000256" key="10">
    <source>
        <dbReference type="ARBA" id="ARBA00023033"/>
    </source>
</evidence>
<comment type="caution">
    <text evidence="14">The sequence shown here is derived from an EMBL/GenBank/DDBJ whole genome shotgun (WGS) entry which is preliminary data.</text>
</comment>
<comment type="cofactor">
    <cofactor evidence="1 12">
        <name>heme</name>
        <dbReference type="ChEBI" id="CHEBI:30413"/>
    </cofactor>
</comment>
<evidence type="ECO:0000256" key="11">
    <source>
        <dbReference type="ARBA" id="ARBA00023136"/>
    </source>
</evidence>
<evidence type="ECO:0000256" key="5">
    <source>
        <dbReference type="ARBA" id="ARBA00022692"/>
    </source>
</evidence>
<keyword evidence="11" id="KW-0472">Membrane</keyword>
<name>A0A2T5M8B2_9EURO</name>
<dbReference type="Pfam" id="PF00067">
    <property type="entry name" value="p450"/>
    <property type="match status" value="1"/>
</dbReference>
<evidence type="ECO:0000313" key="15">
    <source>
        <dbReference type="Proteomes" id="UP000244073"/>
    </source>
</evidence>
<protein>
    <recommendedName>
        <fullName evidence="16">Cytochrome P450</fullName>
    </recommendedName>
</protein>
<evidence type="ECO:0000256" key="8">
    <source>
        <dbReference type="ARBA" id="ARBA00023002"/>
    </source>
</evidence>
<dbReference type="GO" id="GO:0020037">
    <property type="term" value="F:heme binding"/>
    <property type="evidence" value="ECO:0007669"/>
    <property type="project" value="InterPro"/>
</dbReference>
<evidence type="ECO:0000256" key="4">
    <source>
        <dbReference type="ARBA" id="ARBA00022617"/>
    </source>
</evidence>
<dbReference type="InterPro" id="IPR036396">
    <property type="entry name" value="Cyt_P450_sf"/>
</dbReference>
<evidence type="ECO:0000256" key="12">
    <source>
        <dbReference type="PIRSR" id="PIRSR602401-1"/>
    </source>
</evidence>
<evidence type="ECO:0000256" key="2">
    <source>
        <dbReference type="ARBA" id="ARBA00004370"/>
    </source>
</evidence>
<keyword evidence="5" id="KW-0812">Transmembrane</keyword>
<comment type="subcellular location">
    <subcellularLocation>
        <location evidence="2">Membrane</location>
    </subcellularLocation>
</comment>
<dbReference type="RefSeq" id="XP_040756162.1">
    <property type="nucleotide sequence ID" value="XM_040893420.1"/>
</dbReference>
<feature type="binding site" description="axial binding residue" evidence="12">
    <location>
        <position position="456"/>
    </location>
    <ligand>
        <name>heme</name>
        <dbReference type="ChEBI" id="CHEBI:30413"/>
    </ligand>
    <ligandPart>
        <name>Fe</name>
        <dbReference type="ChEBI" id="CHEBI:18248"/>
    </ligandPart>
</feature>
<dbReference type="GO" id="GO:0005506">
    <property type="term" value="F:iron ion binding"/>
    <property type="evidence" value="ECO:0007669"/>
    <property type="project" value="InterPro"/>
</dbReference>
<dbReference type="Gene3D" id="1.10.630.10">
    <property type="entry name" value="Cytochrome P450"/>
    <property type="match status" value="1"/>
</dbReference>
<evidence type="ECO:0000256" key="13">
    <source>
        <dbReference type="RuleBase" id="RU000461"/>
    </source>
</evidence>